<feature type="compositionally biased region" description="Basic and acidic residues" evidence="1">
    <location>
        <begin position="742"/>
        <end position="765"/>
    </location>
</feature>
<evidence type="ECO:0000259" key="2">
    <source>
        <dbReference type="PROSITE" id="PS50011"/>
    </source>
</evidence>
<evidence type="ECO:0000256" key="1">
    <source>
        <dbReference type="SAM" id="MobiDB-lite"/>
    </source>
</evidence>
<feature type="compositionally biased region" description="Low complexity" evidence="1">
    <location>
        <begin position="861"/>
        <end position="881"/>
    </location>
</feature>
<dbReference type="InterPro" id="IPR040976">
    <property type="entry name" value="Pkinase_fungal"/>
</dbReference>
<comment type="caution">
    <text evidence="3">The sequence shown here is derived from an EMBL/GenBank/DDBJ whole genome shotgun (WGS) entry which is preliminary data.</text>
</comment>
<dbReference type="GO" id="GO:0004672">
    <property type="term" value="F:protein kinase activity"/>
    <property type="evidence" value="ECO:0007669"/>
    <property type="project" value="InterPro"/>
</dbReference>
<sequence>MSTLRLVGGNAHPLHPLVNTPVAEFKGSQIFSSHAHSAAAYERVWKANQLENDIVNELAEDVFCDVDGFLKALFPVSNTLVEKVFTRASKPGGCYDSFSKQWMDYPINSPAQELELYAPFVALVQSITNYTSRMAGAQMNGVRWRDYHSIMPLSRDPGAPEIRPDIIATIGVANNESVPWSRILVPVEVKKQKREGPALLQLLKYMHMVFHEAVDRCFVFGIVIACANMSVYLADRTGVLGSSVFNIHKEPRLFIRVIAGICTSSLANLGWDTSMTVIRERKKYTLSQLRLSKKPQFSYQVPWTVEREDYYWVIDMPKPKEGADYGVMDEKDTEKFVLYKALNVQRGEVIRGRATRIWKAWLFDELTLPPEDRQLFIMKDTWRDDERRLEGEFYKHIGRHDGVATTRSYGVVSVDDKEDKVVTRIRRDLQVCAKPRCINISQKDILLETIPLSTPDRTRGNTTDYGILIDYLPRIEVPERSPRGRTHSRLIMGSYGWPIKYALSLLEMVQAMHDALAGHWAAYEKGVTHRDLSDTNILITGSKEVGRRAMVIDFDYAKILGDATLAEDPISGTRPFMSGEILTGQRYSLSANAELSDDDQHDDANNVRPVHTFYHDLESLFWILLWICICRAGPALRRLDGWEADDGVAGDQYKRYFKAPGLKQLGYNKYDLFALPKYFGDCLSAVTTYHRPLVPLLRSLRKILRNGYGGHFNEVEAYRAFLQAFKDTEQSLSDQDEELNEDQQRAFQAEERRREADLMDWERTPRKMARQEAAPDVGKVGNQSAAEQRTGRVNEAGPAADTDSDGREESPTPLPPPTATTSRAERKLIQDAMASGPSTRASQALPPTGVSMQSMSRVSVAPTASEAQSPPPSETSQTSAPVQTKSKKRGREGADDASVAGEGSEQGGGAKRAKRGSGGRGRGSARGSGNGRGRGGGGGGSRSQPDRKGKGRAVDPS</sequence>
<accession>A0A4Y9Y971</accession>
<reference evidence="3 4" key="1">
    <citation type="submission" date="2019-01" db="EMBL/GenBank/DDBJ databases">
        <title>Genome sequencing of the rare red list fungi Fomitopsis rosea.</title>
        <authorList>
            <person name="Buettner E."/>
            <person name="Kellner H."/>
        </authorList>
    </citation>
    <scope>NUCLEOTIDE SEQUENCE [LARGE SCALE GENOMIC DNA]</scope>
    <source>
        <strain evidence="3 4">DSM 105464</strain>
    </source>
</reference>
<name>A0A4Y9Y971_9APHY</name>
<feature type="region of interest" description="Disordered" evidence="1">
    <location>
        <begin position="732"/>
        <end position="957"/>
    </location>
</feature>
<dbReference type="GO" id="GO:0005524">
    <property type="term" value="F:ATP binding"/>
    <property type="evidence" value="ECO:0007669"/>
    <property type="project" value="InterPro"/>
</dbReference>
<dbReference type="PROSITE" id="PS50011">
    <property type="entry name" value="PROTEIN_KINASE_DOM"/>
    <property type="match status" value="1"/>
</dbReference>
<dbReference type="PANTHER" id="PTHR38248:SF2">
    <property type="entry name" value="FUNK1 11"/>
    <property type="match status" value="1"/>
</dbReference>
<dbReference type="PANTHER" id="PTHR38248">
    <property type="entry name" value="FUNK1 6"/>
    <property type="match status" value="1"/>
</dbReference>
<dbReference type="InterPro" id="IPR000719">
    <property type="entry name" value="Prot_kinase_dom"/>
</dbReference>
<dbReference type="Proteomes" id="UP000298390">
    <property type="component" value="Unassembled WGS sequence"/>
</dbReference>
<dbReference type="STRING" id="34475.A0A4Y9Y971"/>
<dbReference type="Gene3D" id="1.10.510.10">
    <property type="entry name" value="Transferase(Phosphotransferase) domain 1"/>
    <property type="match status" value="1"/>
</dbReference>
<protein>
    <recommendedName>
        <fullName evidence="2">Protein kinase domain-containing protein</fullName>
    </recommendedName>
</protein>
<organism evidence="3 4">
    <name type="scientific">Rhodofomes roseus</name>
    <dbReference type="NCBI Taxonomy" id="34475"/>
    <lineage>
        <taxon>Eukaryota</taxon>
        <taxon>Fungi</taxon>
        <taxon>Dikarya</taxon>
        <taxon>Basidiomycota</taxon>
        <taxon>Agaricomycotina</taxon>
        <taxon>Agaricomycetes</taxon>
        <taxon>Polyporales</taxon>
        <taxon>Rhodofomes</taxon>
    </lineage>
</organism>
<dbReference type="Pfam" id="PF17667">
    <property type="entry name" value="Pkinase_fungal"/>
    <property type="match status" value="1"/>
</dbReference>
<feature type="compositionally biased region" description="Gly residues" evidence="1">
    <location>
        <begin position="918"/>
        <end position="941"/>
    </location>
</feature>
<evidence type="ECO:0000313" key="4">
    <source>
        <dbReference type="Proteomes" id="UP000298390"/>
    </source>
</evidence>
<dbReference type="EMBL" id="SEKV01000320">
    <property type="protein sequence ID" value="TFY59106.1"/>
    <property type="molecule type" value="Genomic_DNA"/>
</dbReference>
<dbReference type="SUPFAM" id="SSF56112">
    <property type="entry name" value="Protein kinase-like (PK-like)"/>
    <property type="match status" value="1"/>
</dbReference>
<dbReference type="AlphaFoldDB" id="A0A4Y9Y971"/>
<dbReference type="InterPro" id="IPR011009">
    <property type="entry name" value="Kinase-like_dom_sf"/>
</dbReference>
<feature type="domain" description="Protein kinase" evidence="2">
    <location>
        <begin position="310"/>
        <end position="722"/>
    </location>
</feature>
<gene>
    <name evidence="3" type="ORF">EVJ58_g5993</name>
</gene>
<evidence type="ECO:0000313" key="3">
    <source>
        <dbReference type="EMBL" id="TFY59106.1"/>
    </source>
</evidence>
<proteinExistence type="predicted"/>